<dbReference type="EMBL" id="QMEY01000004">
    <property type="protein sequence ID" value="RBQ19803.1"/>
    <property type="molecule type" value="Genomic_DNA"/>
</dbReference>
<dbReference type="Gene3D" id="1.10.10.10">
    <property type="entry name" value="Winged helix-like DNA-binding domain superfamily/Winged helix DNA-binding domain"/>
    <property type="match status" value="1"/>
</dbReference>
<evidence type="ECO:0000313" key="6">
    <source>
        <dbReference type="Proteomes" id="UP000253303"/>
    </source>
</evidence>
<dbReference type="InterPro" id="IPR002577">
    <property type="entry name" value="HTH_HxlR"/>
</dbReference>
<evidence type="ECO:0000256" key="3">
    <source>
        <dbReference type="ARBA" id="ARBA00023163"/>
    </source>
</evidence>
<dbReference type="Pfam" id="PF01638">
    <property type="entry name" value="HxlR"/>
    <property type="match status" value="1"/>
</dbReference>
<accession>A0A366M1X6</accession>
<dbReference type="AlphaFoldDB" id="A0A366M1X6"/>
<evidence type="ECO:0000256" key="2">
    <source>
        <dbReference type="ARBA" id="ARBA00023125"/>
    </source>
</evidence>
<reference evidence="5 6" key="1">
    <citation type="submission" date="2018-06" db="EMBL/GenBank/DDBJ databases">
        <title>Sphaerisporangium craniellae sp. nov., isolated from a marine sponge in the South China Sea.</title>
        <authorList>
            <person name="Li L."/>
        </authorList>
    </citation>
    <scope>NUCLEOTIDE SEQUENCE [LARGE SCALE GENOMIC DNA]</scope>
    <source>
        <strain evidence="5 6">LHW63015</strain>
    </source>
</reference>
<dbReference type="PANTHER" id="PTHR33204">
    <property type="entry name" value="TRANSCRIPTIONAL REGULATOR, MARR FAMILY"/>
    <property type="match status" value="1"/>
</dbReference>
<keyword evidence="1" id="KW-0805">Transcription regulation</keyword>
<comment type="caution">
    <text evidence="5">The sequence shown here is derived from an EMBL/GenBank/DDBJ whole genome shotgun (WGS) entry which is preliminary data.</text>
</comment>
<evidence type="ECO:0000256" key="1">
    <source>
        <dbReference type="ARBA" id="ARBA00023015"/>
    </source>
</evidence>
<gene>
    <name evidence="5" type="ORF">DP939_13920</name>
</gene>
<keyword evidence="2" id="KW-0238">DNA-binding</keyword>
<dbReference type="PROSITE" id="PS51118">
    <property type="entry name" value="HTH_HXLR"/>
    <property type="match status" value="1"/>
</dbReference>
<evidence type="ECO:0000259" key="4">
    <source>
        <dbReference type="PROSITE" id="PS51118"/>
    </source>
</evidence>
<protein>
    <submittedName>
        <fullName evidence="5">Transcriptional regulator</fullName>
    </submittedName>
</protein>
<dbReference type="GO" id="GO:0003677">
    <property type="term" value="F:DNA binding"/>
    <property type="evidence" value="ECO:0007669"/>
    <property type="project" value="UniProtKB-KW"/>
</dbReference>
<dbReference type="SUPFAM" id="SSF46785">
    <property type="entry name" value="Winged helix' DNA-binding domain"/>
    <property type="match status" value="1"/>
</dbReference>
<feature type="domain" description="HTH hxlR-type" evidence="4">
    <location>
        <begin position="12"/>
        <end position="109"/>
    </location>
</feature>
<dbReference type="InterPro" id="IPR036388">
    <property type="entry name" value="WH-like_DNA-bd_sf"/>
</dbReference>
<dbReference type="PANTHER" id="PTHR33204:SF18">
    <property type="entry name" value="TRANSCRIPTIONAL REGULATORY PROTEIN"/>
    <property type="match status" value="1"/>
</dbReference>
<keyword evidence="3" id="KW-0804">Transcription</keyword>
<name>A0A366M1X6_9ACTN</name>
<keyword evidence="6" id="KW-1185">Reference proteome</keyword>
<dbReference type="Proteomes" id="UP000253303">
    <property type="component" value="Unassembled WGS sequence"/>
</dbReference>
<proteinExistence type="predicted"/>
<dbReference type="RefSeq" id="WP_113981070.1">
    <property type="nucleotide sequence ID" value="NZ_QMEY01000004.1"/>
</dbReference>
<evidence type="ECO:0000313" key="5">
    <source>
        <dbReference type="EMBL" id="RBQ19803.1"/>
    </source>
</evidence>
<dbReference type="InterPro" id="IPR036390">
    <property type="entry name" value="WH_DNA-bd_sf"/>
</dbReference>
<organism evidence="5 6">
    <name type="scientific">Spongiactinospora rosea</name>
    <dbReference type="NCBI Taxonomy" id="2248750"/>
    <lineage>
        <taxon>Bacteria</taxon>
        <taxon>Bacillati</taxon>
        <taxon>Actinomycetota</taxon>
        <taxon>Actinomycetes</taxon>
        <taxon>Streptosporangiales</taxon>
        <taxon>Streptosporangiaceae</taxon>
        <taxon>Spongiactinospora</taxon>
    </lineage>
</organism>
<dbReference type="OrthoDB" id="3526217at2"/>
<sequence>MGLGKNYDAQDCSLARSLELVGERWTLLVVRDALYGVRRYGDFLTHLNIPRAVLSQRLSVLVEAGVLRKSRYRESPPRDEYVVTEMGQELWPVVFALARWGERHLSADRWRVFLHQPCGVPLEPSAACSGCGVVPALPEIEMRLAPEVEHTQNDPVSIALRRPRRLLEPLVL</sequence>